<dbReference type="InterPro" id="IPR001412">
    <property type="entry name" value="aa-tRNA-synth_I_CS"/>
</dbReference>
<dbReference type="SMART" id="SM00836">
    <property type="entry name" value="DALR_1"/>
    <property type="match status" value="1"/>
</dbReference>
<evidence type="ECO:0000256" key="1">
    <source>
        <dbReference type="ARBA" id="ARBA00005594"/>
    </source>
</evidence>
<dbReference type="NCBIfam" id="TIGR00456">
    <property type="entry name" value="argS"/>
    <property type="match status" value="1"/>
</dbReference>
<dbReference type="Proteomes" id="UP000293952">
    <property type="component" value="Unassembled WGS sequence"/>
</dbReference>
<dbReference type="RefSeq" id="WP_130094353.1">
    <property type="nucleotide sequence ID" value="NZ_SETE01000005.1"/>
</dbReference>
<proteinExistence type="inferred from homology"/>
<comment type="subunit">
    <text evidence="9">Monomer.</text>
</comment>
<evidence type="ECO:0000313" key="14">
    <source>
        <dbReference type="Proteomes" id="UP000293952"/>
    </source>
</evidence>
<name>A0A4V1WFF5_9FLAO</name>
<keyword evidence="5 9" id="KW-0067">ATP-binding</keyword>
<keyword evidence="7 9" id="KW-0030">Aminoacyl-tRNA synthetase</keyword>
<evidence type="ECO:0000256" key="9">
    <source>
        <dbReference type="HAMAP-Rule" id="MF_00123"/>
    </source>
</evidence>
<evidence type="ECO:0000256" key="10">
    <source>
        <dbReference type="RuleBase" id="RU363038"/>
    </source>
</evidence>
<comment type="similarity">
    <text evidence="1 9 10">Belongs to the class-I aminoacyl-tRNA synthetase family.</text>
</comment>
<dbReference type="InterPro" id="IPR005148">
    <property type="entry name" value="Arg-tRNA-synth_N"/>
</dbReference>
<feature type="domain" description="Arginyl tRNA synthetase N-terminal" evidence="12">
    <location>
        <begin position="3"/>
        <end position="86"/>
    </location>
</feature>
<keyword evidence="3 9" id="KW-0436">Ligase</keyword>
<protein>
    <recommendedName>
        <fullName evidence="9">Arginine--tRNA ligase</fullName>
        <ecNumber evidence="9">6.1.1.19</ecNumber>
    </recommendedName>
    <alternativeName>
        <fullName evidence="9">Arginyl-tRNA synthetase</fullName>
        <shortName evidence="9">ArgRS</shortName>
    </alternativeName>
</protein>
<evidence type="ECO:0000259" key="11">
    <source>
        <dbReference type="SMART" id="SM00836"/>
    </source>
</evidence>
<dbReference type="GO" id="GO:0004814">
    <property type="term" value="F:arginine-tRNA ligase activity"/>
    <property type="evidence" value="ECO:0007669"/>
    <property type="project" value="UniProtKB-UniRule"/>
</dbReference>
<dbReference type="OrthoDB" id="9805987at2"/>
<evidence type="ECO:0000256" key="6">
    <source>
        <dbReference type="ARBA" id="ARBA00022917"/>
    </source>
</evidence>
<feature type="domain" description="DALR anticodon binding" evidence="11">
    <location>
        <begin position="521"/>
        <end position="634"/>
    </location>
</feature>
<evidence type="ECO:0000256" key="5">
    <source>
        <dbReference type="ARBA" id="ARBA00022840"/>
    </source>
</evidence>
<dbReference type="InterPro" id="IPR014729">
    <property type="entry name" value="Rossmann-like_a/b/a_fold"/>
</dbReference>
<evidence type="ECO:0000256" key="3">
    <source>
        <dbReference type="ARBA" id="ARBA00022598"/>
    </source>
</evidence>
<dbReference type="AlphaFoldDB" id="A0A4V1WFF5"/>
<dbReference type="GO" id="GO:0005524">
    <property type="term" value="F:ATP binding"/>
    <property type="evidence" value="ECO:0007669"/>
    <property type="project" value="UniProtKB-UniRule"/>
</dbReference>
<dbReference type="EMBL" id="SETE01000005">
    <property type="protein sequence ID" value="RYM33016.1"/>
    <property type="molecule type" value="Genomic_DNA"/>
</dbReference>
<dbReference type="InterPro" id="IPR036695">
    <property type="entry name" value="Arg-tRNA-synth_N_sf"/>
</dbReference>
<dbReference type="PRINTS" id="PR01038">
    <property type="entry name" value="TRNASYNTHARG"/>
</dbReference>
<dbReference type="GO" id="GO:0006420">
    <property type="term" value="P:arginyl-tRNA aminoacylation"/>
    <property type="evidence" value="ECO:0007669"/>
    <property type="project" value="UniProtKB-UniRule"/>
</dbReference>
<dbReference type="EC" id="6.1.1.19" evidence="9"/>
<evidence type="ECO:0000259" key="12">
    <source>
        <dbReference type="SMART" id="SM01016"/>
    </source>
</evidence>
<dbReference type="SUPFAM" id="SSF52374">
    <property type="entry name" value="Nucleotidylyl transferase"/>
    <property type="match status" value="1"/>
</dbReference>
<dbReference type="InterPro" id="IPR035684">
    <property type="entry name" value="ArgRS_core"/>
</dbReference>
<dbReference type="Pfam" id="PF00750">
    <property type="entry name" value="tRNA-synt_1d"/>
    <property type="match status" value="2"/>
</dbReference>
<sequence length="634" mass="72414">MENKIKALLLENSLSVFGVKIDEKLIQFQKTRKDVDGDMTLVVFPFVKILKSSPAIVGEDIGRFLKEELEEVESYNVVSGFLNLNLTNAFWKNELFKMTEDKNFGCAAALSGKMFMVEYSSPNTNKPLHLGHMRNIFLGYSVSEILKANGHEVVKTQIINDRGIHICKSMVAWEQFATKDASGKRETPETNGMKGDHFVGKYYIEFDKQVTLQGFEMTSQWKENNYSNSTIPEEAKEKLPGLFTAYEASEDDKKKEGIYRKIAAFAVPFAQLTKDASEMLLKWEANEPAARKLWETMNNWVYVGFDKTYNRMEVDFDKIYYESETFLIGKDHVTEGLEKGVFFKKDDGSVWVDLTDEGLDEKLVLRADGTAVYMTQDIGTAIDRFKDFPNLNGVIYTVGNEQDYHFQVLFLILKKLGYDWAKNCFHLSYGMVDLPDGKMKSREGRVVDADDLMEEVVSMAKESTKERGHLDGMTDAERESLYEMIGMGGLKYYLLKVDPQKRMKFNPDESIELNGNTGPFIQYAYARINSLMTKVELVNPEKEMAIDHAEKELIKQLSEFPVVIKEAGQNYSPALIANYTFELVKNYNSFYQAFSVMKEENIALKNARILISQNTGKVIHTAMRLLGINVPNRM</sequence>
<feature type="short sequence motif" description="'HIGH' region" evidence="9">
    <location>
        <begin position="122"/>
        <end position="132"/>
    </location>
</feature>
<dbReference type="GO" id="GO:0005737">
    <property type="term" value="C:cytoplasm"/>
    <property type="evidence" value="ECO:0007669"/>
    <property type="project" value="UniProtKB-SubCell"/>
</dbReference>
<evidence type="ECO:0000256" key="8">
    <source>
        <dbReference type="ARBA" id="ARBA00049339"/>
    </source>
</evidence>
<comment type="catalytic activity">
    <reaction evidence="8 9">
        <text>tRNA(Arg) + L-arginine + ATP = L-arginyl-tRNA(Arg) + AMP + diphosphate</text>
        <dbReference type="Rhea" id="RHEA:20301"/>
        <dbReference type="Rhea" id="RHEA-COMP:9658"/>
        <dbReference type="Rhea" id="RHEA-COMP:9673"/>
        <dbReference type="ChEBI" id="CHEBI:30616"/>
        <dbReference type="ChEBI" id="CHEBI:32682"/>
        <dbReference type="ChEBI" id="CHEBI:33019"/>
        <dbReference type="ChEBI" id="CHEBI:78442"/>
        <dbReference type="ChEBI" id="CHEBI:78513"/>
        <dbReference type="ChEBI" id="CHEBI:456215"/>
        <dbReference type="EC" id="6.1.1.19"/>
    </reaction>
</comment>
<accession>A0A4V1WFF5</accession>
<dbReference type="InterPro" id="IPR001278">
    <property type="entry name" value="Arg-tRNA-ligase"/>
</dbReference>
<evidence type="ECO:0000256" key="2">
    <source>
        <dbReference type="ARBA" id="ARBA00022490"/>
    </source>
</evidence>
<dbReference type="HAMAP" id="MF_00123">
    <property type="entry name" value="Arg_tRNA_synth"/>
    <property type="match status" value="1"/>
</dbReference>
<dbReference type="PANTHER" id="PTHR11956:SF5">
    <property type="entry name" value="ARGININE--TRNA LIGASE, CYTOPLASMIC"/>
    <property type="match status" value="1"/>
</dbReference>
<dbReference type="PANTHER" id="PTHR11956">
    <property type="entry name" value="ARGINYL-TRNA SYNTHETASE"/>
    <property type="match status" value="1"/>
</dbReference>
<comment type="caution">
    <text evidence="13">The sequence shown here is derived from an EMBL/GenBank/DDBJ whole genome shotgun (WGS) entry which is preliminary data.</text>
</comment>
<dbReference type="Gene3D" id="3.30.1360.70">
    <property type="entry name" value="Arginyl tRNA synthetase N-terminal domain"/>
    <property type="match status" value="1"/>
</dbReference>
<organism evidence="13 14">
    <name type="scientific">Brumimicrobium glaciale</name>
    <dbReference type="NCBI Taxonomy" id="200475"/>
    <lineage>
        <taxon>Bacteria</taxon>
        <taxon>Pseudomonadati</taxon>
        <taxon>Bacteroidota</taxon>
        <taxon>Flavobacteriia</taxon>
        <taxon>Flavobacteriales</taxon>
        <taxon>Crocinitomicaceae</taxon>
        <taxon>Brumimicrobium</taxon>
    </lineage>
</organism>
<dbReference type="InterPro" id="IPR009080">
    <property type="entry name" value="tRNAsynth_Ia_anticodon-bd"/>
</dbReference>
<dbReference type="SMART" id="SM01016">
    <property type="entry name" value="Arg_tRNA_synt_N"/>
    <property type="match status" value="1"/>
</dbReference>
<comment type="subcellular location">
    <subcellularLocation>
        <location evidence="9">Cytoplasm</location>
    </subcellularLocation>
</comment>
<dbReference type="SUPFAM" id="SSF47323">
    <property type="entry name" value="Anticodon-binding domain of a subclass of class I aminoacyl-tRNA synthetases"/>
    <property type="match status" value="1"/>
</dbReference>
<dbReference type="Pfam" id="PF05746">
    <property type="entry name" value="DALR_1"/>
    <property type="match status" value="1"/>
</dbReference>
<keyword evidence="2 9" id="KW-0963">Cytoplasm</keyword>
<keyword evidence="14" id="KW-1185">Reference proteome</keyword>
<reference evidence="13 14" key="1">
    <citation type="submission" date="2019-02" db="EMBL/GenBank/DDBJ databases">
        <title>Genome sequence of the sea-ice species Brumimicrobium glaciale.</title>
        <authorList>
            <person name="Bowman J.P."/>
        </authorList>
    </citation>
    <scope>NUCLEOTIDE SEQUENCE [LARGE SCALE GENOMIC DNA]</scope>
    <source>
        <strain evidence="13 14">IC156</strain>
    </source>
</reference>
<gene>
    <name evidence="9" type="primary">argS</name>
    <name evidence="13" type="ORF">ERX46_13275</name>
</gene>
<evidence type="ECO:0000256" key="7">
    <source>
        <dbReference type="ARBA" id="ARBA00023146"/>
    </source>
</evidence>
<dbReference type="InterPro" id="IPR008909">
    <property type="entry name" value="DALR_anticod-bd"/>
</dbReference>
<evidence type="ECO:0000256" key="4">
    <source>
        <dbReference type="ARBA" id="ARBA00022741"/>
    </source>
</evidence>
<keyword evidence="4 9" id="KW-0547">Nucleotide-binding</keyword>
<dbReference type="Gene3D" id="1.10.730.10">
    <property type="entry name" value="Isoleucyl-tRNA Synthetase, Domain 1"/>
    <property type="match status" value="1"/>
</dbReference>
<dbReference type="PROSITE" id="PS00178">
    <property type="entry name" value="AA_TRNA_LIGASE_I"/>
    <property type="match status" value="1"/>
</dbReference>
<dbReference type="Gene3D" id="3.40.50.620">
    <property type="entry name" value="HUPs"/>
    <property type="match status" value="1"/>
</dbReference>
<evidence type="ECO:0000313" key="13">
    <source>
        <dbReference type="EMBL" id="RYM33016.1"/>
    </source>
</evidence>
<keyword evidence="6 9" id="KW-0648">Protein biosynthesis</keyword>
<dbReference type="SUPFAM" id="SSF55190">
    <property type="entry name" value="Arginyl-tRNA synthetase (ArgRS), N-terminal 'additional' domain"/>
    <property type="match status" value="1"/>
</dbReference>